<organism evidence="1 2">
    <name type="scientific">Paramecium bursaria Chlorella virus NY2A</name>
    <name type="common">PBCV-NY2A</name>
    <dbReference type="NCBI Taxonomy" id="46021"/>
    <lineage>
        <taxon>Viruses</taxon>
        <taxon>Varidnaviria</taxon>
        <taxon>Bamfordvirae</taxon>
        <taxon>Nucleocytoviricota</taxon>
        <taxon>Megaviricetes</taxon>
        <taxon>Algavirales</taxon>
        <taxon>Phycodnaviridae</taxon>
        <taxon>Chlorovirus</taxon>
        <taxon>Chlorovirus americanus</taxon>
    </lineage>
</organism>
<keyword evidence="2" id="KW-1185">Reference proteome</keyword>
<dbReference type="KEGG" id="vg:5658997"/>
<organismHost>
    <name type="scientific">Chlorella</name>
    <dbReference type="NCBI Taxonomy" id="3071"/>
</organismHost>
<evidence type="ECO:0000313" key="1">
    <source>
        <dbReference type="EMBL" id="ABT14507.1"/>
    </source>
</evidence>
<name>A7IVY3_PBCVN</name>
<dbReference type="GeneID" id="5658997"/>
<gene>
    <name evidence="1" type="primary">B108L</name>
    <name evidence="1" type="ORF">NY2A_B108L</name>
</gene>
<evidence type="ECO:0000313" key="2">
    <source>
        <dbReference type="Proteomes" id="UP000202419"/>
    </source>
</evidence>
<accession>A7IVY3</accession>
<proteinExistence type="predicted"/>
<dbReference type="RefSeq" id="YP_001497304.1">
    <property type="nucleotide sequence ID" value="NC_009898.1"/>
</dbReference>
<dbReference type="EMBL" id="DQ491002">
    <property type="protein sequence ID" value="ABT14507.1"/>
    <property type="molecule type" value="Genomic_DNA"/>
</dbReference>
<reference evidence="1 2" key="1">
    <citation type="journal article" date="2007" name="Virology">
        <title>Sequence and annotation of the 369-kb NY-2A and the 345-kb AR158 viruses that infect Chlorella NC64A.</title>
        <authorList>
            <person name="Fitzgerald L.A."/>
            <person name="Graves M.V."/>
            <person name="Li X."/>
            <person name="Feldblyum T."/>
            <person name="Nierman W.C."/>
            <person name="Van Etten J.L."/>
        </authorList>
    </citation>
    <scope>NUCLEOTIDE SEQUENCE [LARGE SCALE GENOMIC DNA]</scope>
    <source>
        <strain evidence="1 2">NY-2A</strain>
    </source>
</reference>
<protein>
    <submittedName>
        <fullName evidence="1">Uncharacterized protein B108L</fullName>
    </submittedName>
</protein>
<sequence>MRNYRRRTQEIPRRYLFVQILLCTSWKWNRHSSYIRVFISSNHPDREKTYCYGTIYRSSDTLCRQLG</sequence>
<dbReference type="Proteomes" id="UP000202419">
    <property type="component" value="Segment"/>
</dbReference>